<feature type="non-terminal residue" evidence="1">
    <location>
        <position position="1"/>
    </location>
</feature>
<dbReference type="EMBL" id="MRYD01000045">
    <property type="protein sequence ID" value="OSZ60319.1"/>
    <property type="molecule type" value="Genomic_DNA"/>
</dbReference>
<evidence type="ECO:0000313" key="2">
    <source>
        <dbReference type="Proteomes" id="UP000194266"/>
    </source>
</evidence>
<evidence type="ECO:0008006" key="3">
    <source>
        <dbReference type="Google" id="ProtNLM"/>
    </source>
</evidence>
<proteinExistence type="predicted"/>
<gene>
    <name evidence="1" type="ORF">OQI_11565</name>
</gene>
<keyword evidence="2" id="KW-1185">Reference proteome</keyword>
<name>A0ABX3YN90_9ACTN</name>
<dbReference type="Proteomes" id="UP000194266">
    <property type="component" value="Unassembled WGS sequence"/>
</dbReference>
<sequence length="127" mass="12943">YSRAAAEVLAGLGGRARPALPVLRCLAGSAQLGDRTAAACALARITGDAASVAPVLRAAWAENFCTRPVIAVHLAAPGASAVPLRDLAEAELAARRRHAALTDGCGSHDIADDARLPRGCRRVVAAD</sequence>
<protein>
    <recommendedName>
        <fullName evidence="3">HEAT repeat domain-containing protein</fullName>
    </recommendedName>
</protein>
<reference evidence="1 2" key="1">
    <citation type="submission" date="2016-12" db="EMBL/GenBank/DDBJ databases">
        <title>Genome Mining:The Detection of Biosynthetic Gene Clusters to Aid in the Expression of Curamycin A produced by Streptomyces sp. strain CZA14.</title>
        <authorList>
            <person name="Durrell K.A."/>
            <person name="Kirby B.M."/>
            <person name="Khan W."/>
            <person name="Mthethwa T."/>
            <person name="Le Roes-Hill M."/>
        </authorList>
    </citation>
    <scope>NUCLEOTIDE SEQUENCE [LARGE SCALE GENOMIC DNA]</scope>
    <source>
        <strain evidence="1 2">CZA14</strain>
    </source>
</reference>
<organism evidence="1 2">
    <name type="scientific">Streptomyces pharetrae CZA14</name>
    <dbReference type="NCBI Taxonomy" id="1144883"/>
    <lineage>
        <taxon>Bacteria</taxon>
        <taxon>Bacillati</taxon>
        <taxon>Actinomycetota</taxon>
        <taxon>Actinomycetes</taxon>
        <taxon>Kitasatosporales</taxon>
        <taxon>Streptomycetaceae</taxon>
        <taxon>Streptomyces</taxon>
    </lineage>
</organism>
<accession>A0ABX3YN90</accession>
<evidence type="ECO:0000313" key="1">
    <source>
        <dbReference type="EMBL" id="OSZ60319.1"/>
    </source>
</evidence>
<comment type="caution">
    <text evidence="1">The sequence shown here is derived from an EMBL/GenBank/DDBJ whole genome shotgun (WGS) entry which is preliminary data.</text>
</comment>